<evidence type="ECO:0000313" key="2">
    <source>
        <dbReference type="Proteomes" id="UP000886812"/>
    </source>
</evidence>
<gene>
    <name evidence="1" type="ORF">IAC75_06930</name>
</gene>
<comment type="caution">
    <text evidence="1">The sequence shown here is derived from an EMBL/GenBank/DDBJ whole genome shotgun (WGS) entry which is preliminary data.</text>
</comment>
<dbReference type="NCBIfam" id="TIGR04138">
    <property type="entry name" value="Plancto_Ver_chp"/>
    <property type="match status" value="1"/>
</dbReference>
<organism evidence="1 2">
    <name type="scientific">Candidatus Spyradosoma merdigallinarum</name>
    <dbReference type="NCBI Taxonomy" id="2840950"/>
    <lineage>
        <taxon>Bacteria</taxon>
        <taxon>Pseudomonadati</taxon>
        <taxon>Verrucomicrobiota</taxon>
        <taxon>Opitutia</taxon>
        <taxon>Opitutia incertae sedis</taxon>
        <taxon>Candidatus Spyradosoma</taxon>
    </lineage>
</organism>
<sequence length="125" mass="14224">MQEKALEKALDAITERDARFARDAYVFVSGALSATAKRLGRSREKELRRRHVSGQELAEGAADFAEEQFGPLAYSVLREWGVKTTRDIGDIVFNLIDAGIFSKTREDSIRDFDNVFDLRARLTRR</sequence>
<reference evidence="1" key="1">
    <citation type="submission" date="2020-10" db="EMBL/GenBank/DDBJ databases">
        <authorList>
            <person name="Gilroy R."/>
        </authorList>
    </citation>
    <scope>NUCLEOTIDE SEQUENCE</scope>
    <source>
        <strain evidence="1">10669</strain>
    </source>
</reference>
<evidence type="ECO:0000313" key="1">
    <source>
        <dbReference type="EMBL" id="HIV04859.1"/>
    </source>
</evidence>
<name>A0A9D1NKJ8_9BACT</name>
<protein>
    <submittedName>
        <fullName evidence="1">Uncharacterized protein</fullName>
    </submittedName>
</protein>
<reference evidence="1" key="2">
    <citation type="journal article" date="2021" name="PeerJ">
        <title>Extensive microbial diversity within the chicken gut microbiome revealed by metagenomics and culture.</title>
        <authorList>
            <person name="Gilroy R."/>
            <person name="Ravi A."/>
            <person name="Getino M."/>
            <person name="Pursley I."/>
            <person name="Horton D.L."/>
            <person name="Alikhan N.F."/>
            <person name="Baker D."/>
            <person name="Gharbi K."/>
            <person name="Hall N."/>
            <person name="Watson M."/>
            <person name="Adriaenssens E.M."/>
            <person name="Foster-Nyarko E."/>
            <person name="Jarju S."/>
            <person name="Secka A."/>
            <person name="Antonio M."/>
            <person name="Oren A."/>
            <person name="Chaudhuri R.R."/>
            <person name="La Ragione R."/>
            <person name="Hildebrand F."/>
            <person name="Pallen M.J."/>
        </authorList>
    </citation>
    <scope>NUCLEOTIDE SEQUENCE</scope>
    <source>
        <strain evidence="1">10669</strain>
    </source>
</reference>
<proteinExistence type="predicted"/>
<dbReference type="EMBL" id="DVOG01000184">
    <property type="protein sequence ID" value="HIV04859.1"/>
    <property type="molecule type" value="Genomic_DNA"/>
</dbReference>
<dbReference type="InterPro" id="IPR026406">
    <property type="entry name" value="Ver/Plancto_CHP"/>
</dbReference>
<dbReference type="Proteomes" id="UP000886812">
    <property type="component" value="Unassembled WGS sequence"/>
</dbReference>
<dbReference type="AlphaFoldDB" id="A0A9D1NKJ8"/>
<accession>A0A9D1NKJ8</accession>